<comment type="caution">
    <text evidence="6">The sequence shown here is derived from an EMBL/GenBank/DDBJ whole genome shotgun (WGS) entry which is preliminary data.</text>
</comment>
<proteinExistence type="inferred from homology"/>
<dbReference type="Pfam" id="PF00535">
    <property type="entry name" value="Glycos_transf_2"/>
    <property type="match status" value="1"/>
</dbReference>
<dbReference type="AlphaFoldDB" id="A0A2K1NZD3"/>
<evidence type="ECO:0000259" key="5">
    <source>
        <dbReference type="Pfam" id="PF00535"/>
    </source>
</evidence>
<dbReference type="PANTHER" id="PTHR43630">
    <property type="entry name" value="POLY-BETA-1,6-N-ACETYL-D-GLUCOSAMINE SYNTHASE"/>
    <property type="match status" value="1"/>
</dbReference>
<dbReference type="EMBL" id="AZRL01000017">
    <property type="protein sequence ID" value="PNR95905.1"/>
    <property type="molecule type" value="Genomic_DNA"/>
</dbReference>
<sequence length="351" mass="40679">MIIKVFILILLMMPIVLVGSSILHILFKKNGQIVVHTKENELKFVSVLVPAFNEESNIANKINNLLSLDYPKNKLEIIIGSDGSTDNTVAICQRFASKFDNVIFLEEKRGGKADIINKLVTKAKGEYVLITDADTLIMNKDALKIAQSLNKDFVSAKLSYPKNSYWSLDYAIRSFESKFNRLLTSNGAFMFLKKEFFEPLPKYIIADDLFIPLTVLIKKGKTVLCDQIYCSTEDESLTFPKYFNKRVRVIRGGLQTSFLLFGKLLINNFLSTIFLLSHKILRWFFLLLLFLNIFIFFGLKYFLLSLLFIFLLLIFKKTRYFLIDMIIPFFLIIDIAKLKKRDYTGWDTERH</sequence>
<keyword evidence="4" id="KW-1133">Transmembrane helix</keyword>
<feature type="transmembrane region" description="Helical" evidence="4">
    <location>
        <begin position="283"/>
        <end position="313"/>
    </location>
</feature>
<dbReference type="GO" id="GO:0016757">
    <property type="term" value="F:glycosyltransferase activity"/>
    <property type="evidence" value="ECO:0007669"/>
    <property type="project" value="UniProtKB-KW"/>
</dbReference>
<organism evidence="6 7">
    <name type="scientific">Petrotoga olearia DSM 13574</name>
    <dbReference type="NCBI Taxonomy" id="1122955"/>
    <lineage>
        <taxon>Bacteria</taxon>
        <taxon>Thermotogati</taxon>
        <taxon>Thermotogota</taxon>
        <taxon>Thermotogae</taxon>
        <taxon>Petrotogales</taxon>
        <taxon>Petrotogaceae</taxon>
        <taxon>Petrotoga</taxon>
    </lineage>
</organism>
<evidence type="ECO:0000256" key="1">
    <source>
        <dbReference type="ARBA" id="ARBA00006739"/>
    </source>
</evidence>
<dbReference type="OrthoDB" id="9806525at2"/>
<protein>
    <recommendedName>
        <fullName evidence="5">Glycosyltransferase 2-like domain-containing protein</fullName>
    </recommendedName>
</protein>
<evidence type="ECO:0000313" key="7">
    <source>
        <dbReference type="Proteomes" id="UP000236434"/>
    </source>
</evidence>
<name>A0A2K1NZD3_9BACT</name>
<keyword evidence="2" id="KW-0328">Glycosyltransferase</keyword>
<dbReference type="SUPFAM" id="SSF53448">
    <property type="entry name" value="Nucleotide-diphospho-sugar transferases"/>
    <property type="match status" value="1"/>
</dbReference>
<feature type="domain" description="Glycosyltransferase 2-like" evidence="5">
    <location>
        <begin position="46"/>
        <end position="164"/>
    </location>
</feature>
<reference evidence="6 7" key="1">
    <citation type="submission" date="2013-12" db="EMBL/GenBank/DDBJ databases">
        <title>Comparative genomics of Petrotoga isolates.</title>
        <authorList>
            <person name="Nesbo C.L."/>
            <person name="Charchuk R."/>
            <person name="Chow K."/>
        </authorList>
    </citation>
    <scope>NUCLEOTIDE SEQUENCE [LARGE SCALE GENOMIC DNA]</scope>
    <source>
        <strain evidence="6 7">DSM 13574</strain>
    </source>
</reference>
<dbReference type="InterPro" id="IPR001173">
    <property type="entry name" value="Glyco_trans_2-like"/>
</dbReference>
<keyword evidence="3" id="KW-0808">Transferase</keyword>
<evidence type="ECO:0000313" key="6">
    <source>
        <dbReference type="EMBL" id="PNR95905.1"/>
    </source>
</evidence>
<feature type="transmembrane region" description="Helical" evidence="4">
    <location>
        <begin position="258"/>
        <end position="277"/>
    </location>
</feature>
<comment type="similarity">
    <text evidence="1">Belongs to the glycosyltransferase 2 family.</text>
</comment>
<evidence type="ECO:0000256" key="4">
    <source>
        <dbReference type="SAM" id="Phobius"/>
    </source>
</evidence>
<gene>
    <name evidence="6" type="ORF">X929_06885</name>
</gene>
<dbReference type="PANTHER" id="PTHR43630:SF1">
    <property type="entry name" value="POLY-BETA-1,6-N-ACETYL-D-GLUCOSAMINE SYNTHASE"/>
    <property type="match status" value="1"/>
</dbReference>
<keyword evidence="4" id="KW-0472">Membrane</keyword>
<evidence type="ECO:0000256" key="3">
    <source>
        <dbReference type="ARBA" id="ARBA00022679"/>
    </source>
</evidence>
<evidence type="ECO:0000256" key="2">
    <source>
        <dbReference type="ARBA" id="ARBA00022676"/>
    </source>
</evidence>
<keyword evidence="4" id="KW-0812">Transmembrane</keyword>
<accession>A0A2K1NZD3</accession>
<dbReference type="RefSeq" id="WP_103067255.1">
    <property type="nucleotide sequence ID" value="NZ_AZRL01000017.1"/>
</dbReference>
<dbReference type="Proteomes" id="UP000236434">
    <property type="component" value="Unassembled WGS sequence"/>
</dbReference>
<feature type="transmembrane region" description="Helical" evidence="4">
    <location>
        <begin position="6"/>
        <end position="27"/>
    </location>
</feature>
<dbReference type="Gene3D" id="3.90.550.10">
    <property type="entry name" value="Spore Coat Polysaccharide Biosynthesis Protein SpsA, Chain A"/>
    <property type="match status" value="1"/>
</dbReference>
<dbReference type="InterPro" id="IPR029044">
    <property type="entry name" value="Nucleotide-diphossugar_trans"/>
</dbReference>